<evidence type="ECO:0000256" key="1">
    <source>
        <dbReference type="ARBA" id="ARBA00005480"/>
    </source>
</evidence>
<dbReference type="PANTHER" id="PTHR12669">
    <property type="entry name" value="EUKARYOTIC TRANSLATION INITIATION FACTOR 4E-BINDING PROTEIN"/>
    <property type="match status" value="1"/>
</dbReference>
<name>A0A7D9LN59_PARCT</name>
<comment type="similarity">
    <text evidence="1">Belongs to the eIF4E-binding protein family.</text>
</comment>
<dbReference type="EMBL" id="CACRXK020021645">
    <property type="protein sequence ID" value="CAB4036045.1"/>
    <property type="molecule type" value="Genomic_DNA"/>
</dbReference>
<dbReference type="AlphaFoldDB" id="A0A7D9LN59"/>
<evidence type="ECO:0000256" key="4">
    <source>
        <dbReference type="SAM" id="MobiDB-lite"/>
    </source>
</evidence>
<keyword evidence="6" id="KW-1185">Reference proteome</keyword>
<dbReference type="GO" id="GO:0005737">
    <property type="term" value="C:cytoplasm"/>
    <property type="evidence" value="ECO:0007669"/>
    <property type="project" value="TreeGrafter"/>
</dbReference>
<evidence type="ECO:0000313" key="5">
    <source>
        <dbReference type="EMBL" id="CAB4036045.1"/>
    </source>
</evidence>
<evidence type="ECO:0000256" key="2">
    <source>
        <dbReference type="ARBA" id="ARBA00022845"/>
    </source>
</evidence>
<proteinExistence type="inferred from homology"/>
<dbReference type="GO" id="GO:0003743">
    <property type="term" value="F:translation initiation factor activity"/>
    <property type="evidence" value="ECO:0007669"/>
    <property type="project" value="UniProtKB-KW"/>
</dbReference>
<sequence>MFPTGTRIIYERKFLMELRNSPLARTPPSNLPVIPGITCDSKVKPQETIPEEHSPGVEEAKATSGVEDHTQFQMDI</sequence>
<dbReference type="GO" id="GO:0008190">
    <property type="term" value="F:eukaryotic initiation factor 4E binding"/>
    <property type="evidence" value="ECO:0007669"/>
    <property type="project" value="InterPro"/>
</dbReference>
<feature type="region of interest" description="Disordered" evidence="4">
    <location>
        <begin position="47"/>
        <end position="76"/>
    </location>
</feature>
<evidence type="ECO:0000256" key="3">
    <source>
        <dbReference type="ARBA" id="ARBA00023193"/>
    </source>
</evidence>
<protein>
    <submittedName>
        <fullName evidence="5">Eukaryotic translation initiation factor 4E-binding 1</fullName>
    </submittedName>
</protein>
<evidence type="ECO:0000313" key="6">
    <source>
        <dbReference type="Proteomes" id="UP001152795"/>
    </source>
</evidence>
<organism evidence="5 6">
    <name type="scientific">Paramuricea clavata</name>
    <name type="common">Red gorgonian</name>
    <name type="synonym">Violescent sea-whip</name>
    <dbReference type="NCBI Taxonomy" id="317549"/>
    <lineage>
        <taxon>Eukaryota</taxon>
        <taxon>Metazoa</taxon>
        <taxon>Cnidaria</taxon>
        <taxon>Anthozoa</taxon>
        <taxon>Octocorallia</taxon>
        <taxon>Malacalcyonacea</taxon>
        <taxon>Plexauridae</taxon>
        <taxon>Paramuricea</taxon>
    </lineage>
</organism>
<keyword evidence="5" id="KW-0648">Protein biosynthesis</keyword>
<dbReference type="GO" id="GO:0045947">
    <property type="term" value="P:negative regulation of translational initiation"/>
    <property type="evidence" value="ECO:0007669"/>
    <property type="project" value="InterPro"/>
</dbReference>
<dbReference type="Proteomes" id="UP001152795">
    <property type="component" value="Unassembled WGS sequence"/>
</dbReference>
<dbReference type="Pfam" id="PF05456">
    <property type="entry name" value="eIF_4EBP"/>
    <property type="match status" value="1"/>
</dbReference>
<dbReference type="OrthoDB" id="19729at2759"/>
<feature type="compositionally biased region" description="Basic and acidic residues" evidence="4">
    <location>
        <begin position="47"/>
        <end position="70"/>
    </location>
</feature>
<reference evidence="5" key="1">
    <citation type="submission" date="2020-04" db="EMBL/GenBank/DDBJ databases">
        <authorList>
            <person name="Alioto T."/>
            <person name="Alioto T."/>
            <person name="Gomez Garrido J."/>
        </authorList>
    </citation>
    <scope>NUCLEOTIDE SEQUENCE</scope>
    <source>
        <strain evidence="5">A484AB</strain>
    </source>
</reference>
<keyword evidence="5" id="KW-0396">Initiation factor</keyword>
<dbReference type="InterPro" id="IPR008606">
    <property type="entry name" value="EIF4EBP"/>
</dbReference>
<gene>
    <name evidence="5" type="ORF">PACLA_8A013886</name>
</gene>
<dbReference type="PANTHER" id="PTHR12669:SF12">
    <property type="entry name" value="EUKARYOTIC TRANSLATION INITIATION FACTOR 4E-BINDING PROTEIN"/>
    <property type="match status" value="1"/>
</dbReference>
<accession>A0A7D9LN59</accession>
<comment type="caution">
    <text evidence="5">The sequence shown here is derived from an EMBL/GenBank/DDBJ whole genome shotgun (WGS) entry which is preliminary data.</text>
</comment>
<keyword evidence="2" id="KW-0810">Translation regulation</keyword>
<keyword evidence="3" id="KW-0652">Protein synthesis inhibitor</keyword>